<comment type="caution">
    <text evidence="1">The sequence shown here is derived from an EMBL/GenBank/DDBJ whole genome shotgun (WGS) entry which is preliminary data.</text>
</comment>
<dbReference type="AlphaFoldDB" id="A0AAV4U5K9"/>
<gene>
    <name evidence="1" type="ORF">CDAR_309021</name>
</gene>
<proteinExistence type="predicted"/>
<dbReference type="EMBL" id="BPLQ01010738">
    <property type="protein sequence ID" value="GIY53084.1"/>
    <property type="molecule type" value="Genomic_DNA"/>
</dbReference>
<reference evidence="1 2" key="1">
    <citation type="submission" date="2021-06" db="EMBL/GenBank/DDBJ databases">
        <title>Caerostris darwini draft genome.</title>
        <authorList>
            <person name="Kono N."/>
            <person name="Arakawa K."/>
        </authorList>
    </citation>
    <scope>NUCLEOTIDE SEQUENCE [LARGE SCALE GENOMIC DNA]</scope>
</reference>
<accession>A0AAV4U5K9</accession>
<evidence type="ECO:0000313" key="1">
    <source>
        <dbReference type="EMBL" id="GIY53084.1"/>
    </source>
</evidence>
<sequence length="122" mass="14299">MKPKRIKKPYSTSPKSKFIHISIKENSKTSAKDNTIIEDIPDRRESEAITSRMMFSPSAVVMTMMYRYRYRYGMVMSTMMMPVMFTEHLGEHPCRQHVAKLVSVAVMVMRAHACRQQKHQEK</sequence>
<organism evidence="1 2">
    <name type="scientific">Caerostris darwini</name>
    <dbReference type="NCBI Taxonomy" id="1538125"/>
    <lineage>
        <taxon>Eukaryota</taxon>
        <taxon>Metazoa</taxon>
        <taxon>Ecdysozoa</taxon>
        <taxon>Arthropoda</taxon>
        <taxon>Chelicerata</taxon>
        <taxon>Arachnida</taxon>
        <taxon>Araneae</taxon>
        <taxon>Araneomorphae</taxon>
        <taxon>Entelegynae</taxon>
        <taxon>Araneoidea</taxon>
        <taxon>Araneidae</taxon>
        <taxon>Caerostris</taxon>
    </lineage>
</organism>
<name>A0AAV4U5K9_9ARAC</name>
<protein>
    <submittedName>
        <fullName evidence="1">Uncharacterized protein</fullName>
    </submittedName>
</protein>
<evidence type="ECO:0000313" key="2">
    <source>
        <dbReference type="Proteomes" id="UP001054837"/>
    </source>
</evidence>
<dbReference type="Proteomes" id="UP001054837">
    <property type="component" value="Unassembled WGS sequence"/>
</dbReference>
<keyword evidence="2" id="KW-1185">Reference proteome</keyword>